<dbReference type="Gene3D" id="3.30.70.100">
    <property type="match status" value="1"/>
</dbReference>
<gene>
    <name evidence="2" type="ORF">POPTR_006G125001</name>
</gene>
<name>A0A3N7F2L1_POPTR</name>
<dbReference type="SUPFAM" id="SSF54975">
    <property type="entry name" value="Acylphosphatase/BLUF domain-like"/>
    <property type="match status" value="1"/>
</dbReference>
<protein>
    <recommendedName>
        <fullName evidence="4">Acylphosphatase</fullName>
    </recommendedName>
</protein>
<evidence type="ECO:0008006" key="4">
    <source>
        <dbReference type="Google" id="ProtNLM"/>
    </source>
</evidence>
<accession>A0A3N7F2L1</accession>
<dbReference type="InParanoid" id="A0A3N7F2L1"/>
<feature type="compositionally biased region" description="Polar residues" evidence="1">
    <location>
        <begin position="1"/>
        <end position="19"/>
    </location>
</feature>
<evidence type="ECO:0000313" key="3">
    <source>
        <dbReference type="Proteomes" id="UP000006729"/>
    </source>
</evidence>
<feature type="region of interest" description="Disordered" evidence="1">
    <location>
        <begin position="1"/>
        <end position="21"/>
    </location>
</feature>
<proteinExistence type="predicted"/>
<sequence>MTMAITNHSSPPQSPSTKTVMRDDKKEVGFFVRVMIKGRVQGVFYRNWTVGVCNPIGVKRLVEEQKGWFCGGSILW</sequence>
<dbReference type="EMBL" id="CM009295">
    <property type="protein sequence ID" value="RQO91626.1"/>
    <property type="molecule type" value="Genomic_DNA"/>
</dbReference>
<keyword evidence="3" id="KW-1185">Reference proteome</keyword>
<evidence type="ECO:0000313" key="2">
    <source>
        <dbReference type="EMBL" id="RQO91626.1"/>
    </source>
</evidence>
<dbReference type="Proteomes" id="UP000006729">
    <property type="component" value="Chromosome 6"/>
</dbReference>
<organism evidence="2 3">
    <name type="scientific">Populus trichocarpa</name>
    <name type="common">Western balsam poplar</name>
    <name type="synonym">Populus balsamifera subsp. trichocarpa</name>
    <dbReference type="NCBI Taxonomy" id="3694"/>
    <lineage>
        <taxon>Eukaryota</taxon>
        <taxon>Viridiplantae</taxon>
        <taxon>Streptophyta</taxon>
        <taxon>Embryophyta</taxon>
        <taxon>Tracheophyta</taxon>
        <taxon>Spermatophyta</taxon>
        <taxon>Magnoliopsida</taxon>
        <taxon>eudicotyledons</taxon>
        <taxon>Gunneridae</taxon>
        <taxon>Pentapetalae</taxon>
        <taxon>rosids</taxon>
        <taxon>fabids</taxon>
        <taxon>Malpighiales</taxon>
        <taxon>Salicaceae</taxon>
        <taxon>Saliceae</taxon>
        <taxon>Populus</taxon>
    </lineage>
</organism>
<dbReference type="AlphaFoldDB" id="A0A3N7F2L1"/>
<dbReference type="InterPro" id="IPR036046">
    <property type="entry name" value="Acylphosphatase-like_dom_sf"/>
</dbReference>
<reference evidence="2 3" key="1">
    <citation type="journal article" date="2006" name="Science">
        <title>The genome of black cottonwood, Populus trichocarpa (Torr. &amp; Gray).</title>
        <authorList>
            <person name="Tuskan G.A."/>
            <person name="Difazio S."/>
            <person name="Jansson S."/>
            <person name="Bohlmann J."/>
            <person name="Grigoriev I."/>
            <person name="Hellsten U."/>
            <person name="Putnam N."/>
            <person name="Ralph S."/>
            <person name="Rombauts S."/>
            <person name="Salamov A."/>
            <person name="Schein J."/>
            <person name="Sterck L."/>
            <person name="Aerts A."/>
            <person name="Bhalerao R.R."/>
            <person name="Bhalerao R.P."/>
            <person name="Blaudez D."/>
            <person name="Boerjan W."/>
            <person name="Brun A."/>
            <person name="Brunner A."/>
            <person name="Busov V."/>
            <person name="Campbell M."/>
            <person name="Carlson J."/>
            <person name="Chalot M."/>
            <person name="Chapman J."/>
            <person name="Chen G.L."/>
            <person name="Cooper D."/>
            <person name="Coutinho P.M."/>
            <person name="Couturier J."/>
            <person name="Covert S."/>
            <person name="Cronk Q."/>
            <person name="Cunningham R."/>
            <person name="Davis J."/>
            <person name="Degroeve S."/>
            <person name="Dejardin A."/>
            <person name="Depamphilis C."/>
            <person name="Detter J."/>
            <person name="Dirks B."/>
            <person name="Dubchak I."/>
            <person name="Duplessis S."/>
            <person name="Ehlting J."/>
            <person name="Ellis B."/>
            <person name="Gendler K."/>
            <person name="Goodstein D."/>
            <person name="Gribskov M."/>
            <person name="Grimwood J."/>
            <person name="Groover A."/>
            <person name="Gunter L."/>
            <person name="Hamberger B."/>
            <person name="Heinze B."/>
            <person name="Helariutta Y."/>
            <person name="Henrissat B."/>
            <person name="Holligan D."/>
            <person name="Holt R."/>
            <person name="Huang W."/>
            <person name="Islam-Faridi N."/>
            <person name="Jones S."/>
            <person name="Jones-Rhoades M."/>
            <person name="Jorgensen R."/>
            <person name="Joshi C."/>
            <person name="Kangasjarvi J."/>
            <person name="Karlsson J."/>
            <person name="Kelleher C."/>
            <person name="Kirkpatrick R."/>
            <person name="Kirst M."/>
            <person name="Kohler A."/>
            <person name="Kalluri U."/>
            <person name="Larimer F."/>
            <person name="Leebens-Mack J."/>
            <person name="Leple J.C."/>
            <person name="Locascio P."/>
            <person name="Lou Y."/>
            <person name="Lucas S."/>
            <person name="Martin F."/>
            <person name="Montanini B."/>
            <person name="Napoli C."/>
            <person name="Nelson D.R."/>
            <person name="Nelson C."/>
            <person name="Nieminen K."/>
            <person name="Nilsson O."/>
            <person name="Pereda V."/>
            <person name="Peter G."/>
            <person name="Philippe R."/>
            <person name="Pilate G."/>
            <person name="Poliakov A."/>
            <person name="Razumovskaya J."/>
            <person name="Richardson P."/>
            <person name="Rinaldi C."/>
            <person name="Ritland K."/>
            <person name="Rouze P."/>
            <person name="Ryaboy D."/>
            <person name="Schmutz J."/>
            <person name="Schrader J."/>
            <person name="Segerman B."/>
            <person name="Shin H."/>
            <person name="Siddiqui A."/>
            <person name="Sterky F."/>
            <person name="Terry A."/>
            <person name="Tsai C.J."/>
            <person name="Uberbacher E."/>
            <person name="Unneberg P."/>
            <person name="Vahala J."/>
            <person name="Wall K."/>
            <person name="Wessler S."/>
            <person name="Yang G."/>
            <person name="Yin T."/>
            <person name="Douglas C."/>
            <person name="Marra M."/>
            <person name="Sandberg G."/>
            <person name="Van de Peer Y."/>
            <person name="Rokhsar D."/>
        </authorList>
    </citation>
    <scope>NUCLEOTIDE SEQUENCE [LARGE SCALE GENOMIC DNA]</scope>
    <source>
        <strain evidence="3">cv. Nisqually</strain>
    </source>
</reference>
<evidence type="ECO:0000256" key="1">
    <source>
        <dbReference type="SAM" id="MobiDB-lite"/>
    </source>
</evidence>